<accession>A0ABT8A6T2</accession>
<dbReference type="InterPro" id="IPR017853">
    <property type="entry name" value="GH"/>
</dbReference>
<dbReference type="Pfam" id="PF00150">
    <property type="entry name" value="Cellulase"/>
    <property type="match status" value="1"/>
</dbReference>
<dbReference type="SMART" id="SM00237">
    <property type="entry name" value="Calx_beta"/>
    <property type="match status" value="3"/>
</dbReference>
<keyword evidence="3" id="KW-0732">Signal</keyword>
<dbReference type="InterPro" id="IPR001547">
    <property type="entry name" value="Glyco_hydro_5"/>
</dbReference>
<keyword evidence="7" id="KW-0136">Cellulose degradation</keyword>
<dbReference type="InterPro" id="IPR008965">
    <property type="entry name" value="CBM2/CBM3_carb-bd_dom_sf"/>
</dbReference>
<comment type="caution">
    <text evidence="13">The sequence shown here is derived from an EMBL/GenBank/DDBJ whole genome shotgun (WGS) entry which is preliminary data.</text>
</comment>
<dbReference type="SUPFAM" id="SSF141072">
    <property type="entry name" value="CalX-like"/>
    <property type="match status" value="3"/>
</dbReference>
<dbReference type="PROSITE" id="PS00659">
    <property type="entry name" value="GLYCOSYL_HYDROL_F5"/>
    <property type="match status" value="1"/>
</dbReference>
<gene>
    <name evidence="13" type="ORF">QWZ14_13365</name>
</gene>
<evidence type="ECO:0000256" key="4">
    <source>
        <dbReference type="ARBA" id="ARBA00022737"/>
    </source>
</evidence>
<dbReference type="SUPFAM" id="SSF49384">
    <property type="entry name" value="Carbohydrate-binding domain"/>
    <property type="match status" value="2"/>
</dbReference>
<organism evidence="13 14">
    <name type="scientific">Paeniroseomonas aquatica</name>
    <dbReference type="NCBI Taxonomy" id="373043"/>
    <lineage>
        <taxon>Bacteria</taxon>
        <taxon>Pseudomonadati</taxon>
        <taxon>Pseudomonadota</taxon>
        <taxon>Alphaproteobacteria</taxon>
        <taxon>Acetobacterales</taxon>
        <taxon>Acetobacteraceae</taxon>
        <taxon>Paeniroseomonas</taxon>
    </lineage>
</organism>
<reference evidence="14" key="1">
    <citation type="journal article" date="2019" name="Int. J. Syst. Evol. Microbiol.">
        <title>The Global Catalogue of Microorganisms (GCM) 10K type strain sequencing project: providing services to taxonomists for standard genome sequencing and annotation.</title>
        <authorList>
            <consortium name="The Broad Institute Genomics Platform"/>
            <consortium name="The Broad Institute Genome Sequencing Center for Infectious Disease"/>
            <person name="Wu L."/>
            <person name="Ma J."/>
        </authorList>
    </citation>
    <scope>NUCLEOTIDE SEQUENCE [LARGE SCALE GENOMIC DNA]</scope>
    <source>
        <strain evidence="14">CECT 7131</strain>
    </source>
</reference>
<keyword evidence="10" id="KW-0624">Polysaccharide degradation</keyword>
<proteinExistence type="predicted"/>
<feature type="region of interest" description="Disordered" evidence="11">
    <location>
        <begin position="325"/>
        <end position="344"/>
    </location>
</feature>
<evidence type="ECO:0000256" key="8">
    <source>
        <dbReference type="ARBA" id="ARBA00023277"/>
    </source>
</evidence>
<keyword evidence="5" id="KW-0378">Hydrolase</keyword>
<evidence type="ECO:0000256" key="6">
    <source>
        <dbReference type="ARBA" id="ARBA00022837"/>
    </source>
</evidence>
<feature type="domain" description="CBM2" evidence="12">
    <location>
        <begin position="1"/>
        <end position="100"/>
    </location>
</feature>
<evidence type="ECO:0000256" key="9">
    <source>
        <dbReference type="ARBA" id="ARBA00023295"/>
    </source>
</evidence>
<evidence type="ECO:0000256" key="10">
    <source>
        <dbReference type="ARBA" id="ARBA00023326"/>
    </source>
</evidence>
<dbReference type="Gene3D" id="2.60.40.2030">
    <property type="match status" value="3"/>
</dbReference>
<evidence type="ECO:0000313" key="14">
    <source>
        <dbReference type="Proteomes" id="UP001529369"/>
    </source>
</evidence>
<dbReference type="PANTHER" id="PTHR35923:SF2">
    <property type="entry name" value="ENDOGLUCANASE"/>
    <property type="match status" value="1"/>
</dbReference>
<dbReference type="Pfam" id="PF03160">
    <property type="entry name" value="Calx-beta"/>
    <property type="match status" value="3"/>
</dbReference>
<dbReference type="InterPro" id="IPR018087">
    <property type="entry name" value="Glyco_hydro_5_CS"/>
</dbReference>
<name>A0ABT8A6T2_9PROT</name>
<comment type="catalytic activity">
    <reaction evidence="1">
        <text>Endohydrolysis of (1-&gt;4)-beta-D-glucosidic linkages in cellulose, lichenin and cereal beta-D-glucans.</text>
        <dbReference type="EC" id="3.2.1.4"/>
    </reaction>
</comment>
<evidence type="ECO:0000256" key="2">
    <source>
        <dbReference type="ARBA" id="ARBA00012601"/>
    </source>
</evidence>
<dbReference type="InterPro" id="IPR001919">
    <property type="entry name" value="CBD2"/>
</dbReference>
<evidence type="ECO:0000256" key="1">
    <source>
        <dbReference type="ARBA" id="ARBA00000966"/>
    </source>
</evidence>
<dbReference type="EMBL" id="JAUFPN010000145">
    <property type="protein sequence ID" value="MDN3565355.1"/>
    <property type="molecule type" value="Genomic_DNA"/>
</dbReference>
<evidence type="ECO:0000256" key="11">
    <source>
        <dbReference type="SAM" id="MobiDB-lite"/>
    </source>
</evidence>
<dbReference type="Gene3D" id="2.60.40.290">
    <property type="match status" value="2"/>
</dbReference>
<feature type="domain" description="CBM2" evidence="12">
    <location>
        <begin position="339"/>
        <end position="444"/>
    </location>
</feature>
<evidence type="ECO:0000256" key="5">
    <source>
        <dbReference type="ARBA" id="ARBA00022801"/>
    </source>
</evidence>
<dbReference type="EC" id="3.2.1.4" evidence="2"/>
<dbReference type="PROSITE" id="PS51173">
    <property type="entry name" value="CBM2"/>
    <property type="match status" value="2"/>
</dbReference>
<dbReference type="InterPro" id="IPR003644">
    <property type="entry name" value="Calx_beta"/>
</dbReference>
<keyword evidence="14" id="KW-1185">Reference proteome</keyword>
<dbReference type="PANTHER" id="PTHR35923">
    <property type="entry name" value="MAJOR EXTRACELLULAR ENDOGLUCANASE"/>
    <property type="match status" value="1"/>
</dbReference>
<dbReference type="Proteomes" id="UP001529369">
    <property type="component" value="Unassembled WGS sequence"/>
</dbReference>
<sequence>MTSKVSYSKTNSWNSGLQAEITLSAEEALNGWTIEFDASYPISQIWNARIISHIGNHYVIANADWNAAVAKGGTVSFGFIAGLGDAPTGYLVNGQPLSTAPVPPPSPVLPSISVADIAVAEGNAGQGAATFTVRLSAPSTTAVSLAYATAPGSAAAGTDFEARSGTLIFAPGETNKTVTVVVKGDAAVEANETFSLVLSGAVGATLVGTGATATIVNDDAAIVTPPAATVTDAAVTEDARGSVQAIFTVSLTRPADGPVSLRYATRDGTAIAGADYVAASGTIAFAAGETSKTIAVAVQDDQAVEGDEAFALVLSDAAGASIGRGTGTATIRDNDAPPPPTPPATGAVSYAVASDWGNGFTAEVRVAASASRLDGWTVAFDAGFSITNLWNAEIVSHVGTHYVIRNAAWNGAVAPSGTVSFGFQASTSSGHDVSQLVLAAAGGTGGALPALSIADATVTEGNAGSASESFTVSLSHAATTAVTVGFATASGSAVAGADFVAATGTITFNPGEVSKVLTVAVLGDTVQEATETYGVTLSAASGATIADGAAVGTILDNDAVTGQPPPATAGFFHTEGNQIVDASGHPVEIAGVNWFGFETATAAPHGLFARSYTAMMDQMKALGFNTIRLPFSDQLLDPSRNAPGGIDYTLNPDLRGLSGLALMDKIVAYAGTIGLKIILDHHRSSAGDGANGGGLWYDQNYGEAKWIENWQMLATHYAGNATVIGADLANEPHGAATWGDGSANDWAAAATRAGNAIQSVNANWLIVVEGTGQGYWWGGDLSGVATRPITLNVANHVVYSPHDYPNSIYGQPWFSEAGFPGNLEQVFDQHWGFIYRQDIAPVLLGEFGSKLADPKDLAWLDRIIRYLDGDFNADGRPDIPAGDKGISWAWWSWNPNSGDTGGILGDDWTTVDQAKIAALRPLLADVSPLSGGL</sequence>
<dbReference type="SUPFAM" id="SSF51445">
    <property type="entry name" value="(Trans)glycosidases"/>
    <property type="match status" value="1"/>
</dbReference>
<evidence type="ECO:0000259" key="12">
    <source>
        <dbReference type="PROSITE" id="PS51173"/>
    </source>
</evidence>
<dbReference type="InterPro" id="IPR012291">
    <property type="entry name" value="CBM2_carb-bd_dom_sf"/>
</dbReference>
<dbReference type="SMART" id="SM00637">
    <property type="entry name" value="CBD_II"/>
    <property type="match status" value="2"/>
</dbReference>
<dbReference type="Gene3D" id="3.20.20.80">
    <property type="entry name" value="Glycosidases"/>
    <property type="match status" value="1"/>
</dbReference>
<dbReference type="Pfam" id="PF00553">
    <property type="entry name" value="CBM_2"/>
    <property type="match status" value="2"/>
</dbReference>
<keyword evidence="6" id="KW-0106">Calcium</keyword>
<dbReference type="RefSeq" id="WP_290317183.1">
    <property type="nucleotide sequence ID" value="NZ_JAUFPN010000145.1"/>
</dbReference>
<keyword evidence="9" id="KW-0326">Glycosidase</keyword>
<keyword evidence="4" id="KW-0677">Repeat</keyword>
<dbReference type="InterPro" id="IPR038081">
    <property type="entry name" value="CalX-like_sf"/>
</dbReference>
<evidence type="ECO:0000256" key="3">
    <source>
        <dbReference type="ARBA" id="ARBA00022729"/>
    </source>
</evidence>
<evidence type="ECO:0000313" key="13">
    <source>
        <dbReference type="EMBL" id="MDN3565355.1"/>
    </source>
</evidence>
<protein>
    <recommendedName>
        <fullName evidence="2">cellulase</fullName>
        <ecNumber evidence="2">3.2.1.4</ecNumber>
    </recommendedName>
</protein>
<evidence type="ECO:0000256" key="7">
    <source>
        <dbReference type="ARBA" id="ARBA00023001"/>
    </source>
</evidence>
<keyword evidence="8" id="KW-0119">Carbohydrate metabolism</keyword>